<dbReference type="Pfam" id="PF13408">
    <property type="entry name" value="Zn_ribbon_recom"/>
    <property type="match status" value="1"/>
</dbReference>
<dbReference type="SMART" id="SM00857">
    <property type="entry name" value="Resolvase"/>
    <property type="match status" value="1"/>
</dbReference>
<protein>
    <submittedName>
        <fullName evidence="2">Recombinase family protein</fullName>
    </submittedName>
</protein>
<dbReference type="Proteomes" id="UP000470404">
    <property type="component" value="Unassembled WGS sequence"/>
</dbReference>
<dbReference type="InterPro" id="IPR011109">
    <property type="entry name" value="DNA_bind_recombinase_dom"/>
</dbReference>
<dbReference type="InterPro" id="IPR025827">
    <property type="entry name" value="Zn_ribbon_recom_dom"/>
</dbReference>
<organism evidence="2 3">
    <name type="scientific">Amycolatopsis rubida</name>
    <dbReference type="NCBI Taxonomy" id="112413"/>
    <lineage>
        <taxon>Bacteria</taxon>
        <taxon>Bacillati</taxon>
        <taxon>Actinomycetota</taxon>
        <taxon>Actinomycetes</taxon>
        <taxon>Pseudonocardiales</taxon>
        <taxon>Pseudonocardiaceae</taxon>
        <taxon>Amycolatopsis</taxon>
    </lineage>
</organism>
<dbReference type="PANTHER" id="PTHR30461">
    <property type="entry name" value="DNA-INVERTASE FROM LAMBDOID PROPHAGE"/>
    <property type="match status" value="1"/>
</dbReference>
<dbReference type="Gene3D" id="3.90.1750.20">
    <property type="entry name" value="Putative Large Serine Recombinase, Chain B, Domain 2"/>
    <property type="match status" value="1"/>
</dbReference>
<dbReference type="InterPro" id="IPR050639">
    <property type="entry name" value="SSR_resolvase"/>
</dbReference>
<reference evidence="2 3" key="1">
    <citation type="submission" date="2020-01" db="EMBL/GenBank/DDBJ databases">
        <title>Insect and environment-associated Actinomycetes.</title>
        <authorList>
            <person name="Currrie C."/>
            <person name="Chevrette M."/>
            <person name="Carlson C."/>
            <person name="Stubbendieck R."/>
            <person name="Wendt-Pienkowski E."/>
        </authorList>
    </citation>
    <scope>NUCLEOTIDE SEQUENCE [LARGE SCALE GENOMIC DNA]</scope>
    <source>
        <strain evidence="2 3">SID8386</strain>
    </source>
</reference>
<evidence type="ECO:0000259" key="1">
    <source>
        <dbReference type="PROSITE" id="PS51737"/>
    </source>
</evidence>
<name>A0ABX0BW65_9PSEU</name>
<dbReference type="Pfam" id="PF00239">
    <property type="entry name" value="Resolvase"/>
    <property type="match status" value="1"/>
</dbReference>
<accession>A0ABX0BW65</accession>
<dbReference type="SUPFAM" id="SSF53041">
    <property type="entry name" value="Resolvase-like"/>
    <property type="match status" value="1"/>
</dbReference>
<gene>
    <name evidence="2" type="ORF">G3I59_23150</name>
</gene>
<dbReference type="CDD" id="cd00338">
    <property type="entry name" value="Ser_Recombinase"/>
    <property type="match status" value="1"/>
</dbReference>
<dbReference type="InterPro" id="IPR038109">
    <property type="entry name" value="DNA_bind_recomb_sf"/>
</dbReference>
<proteinExistence type="predicted"/>
<dbReference type="PANTHER" id="PTHR30461:SF23">
    <property type="entry name" value="DNA RECOMBINASE-RELATED"/>
    <property type="match status" value="1"/>
</dbReference>
<comment type="caution">
    <text evidence="2">The sequence shown here is derived from an EMBL/GenBank/DDBJ whole genome shotgun (WGS) entry which is preliminary data.</text>
</comment>
<dbReference type="InterPro" id="IPR036162">
    <property type="entry name" value="Resolvase-like_N_sf"/>
</dbReference>
<feature type="domain" description="Recombinase" evidence="1">
    <location>
        <begin position="165"/>
        <end position="275"/>
    </location>
</feature>
<keyword evidence="3" id="KW-1185">Reference proteome</keyword>
<evidence type="ECO:0000313" key="3">
    <source>
        <dbReference type="Proteomes" id="UP000470404"/>
    </source>
</evidence>
<dbReference type="Pfam" id="PF07508">
    <property type="entry name" value="Recombinase"/>
    <property type="match status" value="1"/>
</dbReference>
<dbReference type="PROSITE" id="PS51737">
    <property type="entry name" value="RECOMBINASE_DNA_BIND"/>
    <property type="match status" value="1"/>
</dbReference>
<dbReference type="RefSeq" id="WP_067593853.1">
    <property type="nucleotide sequence ID" value="NZ_JAAGNC010000117.1"/>
</dbReference>
<sequence>MTSKDAPSTRYVALYCRISVDRAGRREGVQAQERWGRAYAATRWPGVPVVVFADNDLSAAADDVVRPQYERLREAIERGEVAHLWAVEQYRIERREIQWFELAASLDAAGVAELHTDRDGIVRIRDEVAGIKAVLGAAEVRRLKSRVNDMLAEKAALGEPPGVRPFGYKHAKRKDGSKTYVQVPEQAAAIRQAAEWVLSGWSLANIAAELSKQGLRGAHGGTIRPGAVRNWVTLPTVAGHRVYRNSIVGRGNWEPILDEDTWQACKLKLSQPRRVRRADGKGTYPVTERHKGNATGRKYLLTGGLVVCGVCGARLTGSPKQIKKRRVPYLTCHPNVGGKGCVGILLNETEKFVLDSLWAELDKPEFLQSIAADEHGPRREAITKELDGLERQRRELAAMWGTPGTLTSGEWQEARDAIAANEQRLRTEHATLPPKAVDVDIDAVRRAWPDMTLDEQREFLRMFIEKVTVVPALPGRPRVYDSDRVKIKWRNLRQTTAAEDSD</sequence>
<dbReference type="EMBL" id="JAAGNC010000117">
    <property type="protein sequence ID" value="NEC58424.1"/>
    <property type="molecule type" value="Genomic_DNA"/>
</dbReference>
<evidence type="ECO:0000313" key="2">
    <source>
        <dbReference type="EMBL" id="NEC58424.1"/>
    </source>
</evidence>
<dbReference type="Gene3D" id="3.40.50.1390">
    <property type="entry name" value="Resolvase, N-terminal catalytic domain"/>
    <property type="match status" value="1"/>
</dbReference>
<dbReference type="InterPro" id="IPR006119">
    <property type="entry name" value="Resolv_N"/>
</dbReference>